<dbReference type="Pfam" id="PF01551">
    <property type="entry name" value="Peptidase_M23"/>
    <property type="match status" value="1"/>
</dbReference>
<dbReference type="RefSeq" id="WP_115469011.1">
    <property type="nucleotide sequence ID" value="NZ_QKRA01000008.1"/>
</dbReference>
<dbReference type="Proteomes" id="UP000254326">
    <property type="component" value="Unassembled WGS sequence"/>
</dbReference>
<dbReference type="Gene3D" id="6.10.250.3150">
    <property type="match status" value="1"/>
</dbReference>
<keyword evidence="2" id="KW-0732">Signal</keyword>
<dbReference type="OrthoDB" id="9784703at2"/>
<dbReference type="InterPro" id="IPR011055">
    <property type="entry name" value="Dup_hybrid_motif"/>
</dbReference>
<organism evidence="4 5">
    <name type="scientific">Marinomonas piezotolerans</name>
    <dbReference type="NCBI Taxonomy" id="2213058"/>
    <lineage>
        <taxon>Bacteria</taxon>
        <taxon>Pseudomonadati</taxon>
        <taxon>Pseudomonadota</taxon>
        <taxon>Gammaproteobacteria</taxon>
        <taxon>Oceanospirillales</taxon>
        <taxon>Oceanospirillaceae</taxon>
        <taxon>Marinomonas</taxon>
    </lineage>
</organism>
<accession>A0A370U6D7</accession>
<reference evidence="4 5" key="1">
    <citation type="submission" date="2018-06" db="EMBL/GenBank/DDBJ databases">
        <title>Marinomonas sp. YLB-05 draft genome sequence.</title>
        <authorList>
            <person name="Yu L."/>
            <person name="Tang X."/>
        </authorList>
    </citation>
    <scope>NUCLEOTIDE SEQUENCE [LARGE SCALE GENOMIC DNA]</scope>
    <source>
        <strain evidence="4 5">YLB-05</strain>
    </source>
</reference>
<dbReference type="InterPro" id="IPR016047">
    <property type="entry name" value="M23ase_b-sheet_dom"/>
</dbReference>
<keyword evidence="1" id="KW-0175">Coiled coil</keyword>
<dbReference type="GO" id="GO:0004222">
    <property type="term" value="F:metalloendopeptidase activity"/>
    <property type="evidence" value="ECO:0007669"/>
    <property type="project" value="TreeGrafter"/>
</dbReference>
<feature type="coiled-coil region" evidence="1">
    <location>
        <begin position="177"/>
        <end position="242"/>
    </location>
</feature>
<proteinExistence type="predicted"/>
<keyword evidence="5" id="KW-1185">Reference proteome</keyword>
<dbReference type="AlphaFoldDB" id="A0A370U6D7"/>
<feature type="chain" id="PRO_5016852434" evidence="2">
    <location>
        <begin position="21"/>
        <end position="377"/>
    </location>
</feature>
<dbReference type="SUPFAM" id="SSF51261">
    <property type="entry name" value="Duplicated hybrid motif"/>
    <property type="match status" value="1"/>
</dbReference>
<comment type="caution">
    <text evidence="4">The sequence shown here is derived from an EMBL/GenBank/DDBJ whole genome shotgun (WGS) entry which is preliminary data.</text>
</comment>
<dbReference type="CDD" id="cd12797">
    <property type="entry name" value="M23_peptidase"/>
    <property type="match status" value="1"/>
</dbReference>
<protein>
    <submittedName>
        <fullName evidence="4">Peptidase M23</fullName>
    </submittedName>
</protein>
<evidence type="ECO:0000256" key="1">
    <source>
        <dbReference type="SAM" id="Coils"/>
    </source>
</evidence>
<evidence type="ECO:0000259" key="3">
    <source>
        <dbReference type="Pfam" id="PF01551"/>
    </source>
</evidence>
<dbReference type="EMBL" id="QKRA01000008">
    <property type="protein sequence ID" value="RDL43331.1"/>
    <property type="molecule type" value="Genomic_DNA"/>
</dbReference>
<evidence type="ECO:0000256" key="2">
    <source>
        <dbReference type="SAM" id="SignalP"/>
    </source>
</evidence>
<dbReference type="Gene3D" id="2.70.70.10">
    <property type="entry name" value="Glucose Permease (Domain IIA)"/>
    <property type="match status" value="1"/>
</dbReference>
<sequence>MLVKACLVMLSLLLSGLGWSAEPQTPEEARQQIQALQKDLAKLNDWLKELKDERSSVEKQLESKEQSIQDLSKQILELQQSLEKGAAQLNTLQSQQRSLQLSIQQQHEQIAAQLRAVYRSGEEDGLKFLLNDRPAEESMRLIHYNRYFSTARQSLINGFSAEANDLHLIEKSIRSQRAQMVQEQSDLKKRQSRLQQEQAQRQKLLAKIETDLNSGDRKASQLKKNEAQMQSLLKQLEQALADIQIPDQDTPFGTQKGKLLTPLKVLQRLPDNSQINLGGVLLRASDGDPVHAVYHGRVIFADWMRGFGFLMIIDHGDGYMSLYGYNQSLLKEVGEWVNANEVIATAGSSGGRPDAGLFFAIRHNGEPLSPLSWMRKG</sequence>
<name>A0A370U6D7_9GAMM</name>
<feature type="domain" description="M23ase beta-sheet core" evidence="3">
    <location>
        <begin position="279"/>
        <end position="370"/>
    </location>
</feature>
<feature type="signal peptide" evidence="2">
    <location>
        <begin position="1"/>
        <end position="20"/>
    </location>
</feature>
<feature type="coiled-coil region" evidence="1">
    <location>
        <begin position="33"/>
        <end position="95"/>
    </location>
</feature>
<evidence type="ECO:0000313" key="4">
    <source>
        <dbReference type="EMBL" id="RDL43331.1"/>
    </source>
</evidence>
<dbReference type="PANTHER" id="PTHR21666:SF270">
    <property type="entry name" value="MUREIN HYDROLASE ACTIVATOR ENVC"/>
    <property type="match status" value="1"/>
</dbReference>
<dbReference type="PANTHER" id="PTHR21666">
    <property type="entry name" value="PEPTIDASE-RELATED"/>
    <property type="match status" value="1"/>
</dbReference>
<gene>
    <name evidence="4" type="ORF">DN730_15260</name>
</gene>
<dbReference type="InterPro" id="IPR050570">
    <property type="entry name" value="Cell_wall_metabolism_enzyme"/>
</dbReference>
<evidence type="ECO:0000313" key="5">
    <source>
        <dbReference type="Proteomes" id="UP000254326"/>
    </source>
</evidence>